<dbReference type="OrthoDB" id="9798559at2"/>
<proteinExistence type="predicted"/>
<dbReference type="InterPro" id="IPR003749">
    <property type="entry name" value="ThiS/MoaD-like"/>
</dbReference>
<evidence type="ECO:0000313" key="2">
    <source>
        <dbReference type="Proteomes" id="UP000298246"/>
    </source>
</evidence>
<dbReference type="AlphaFoldDB" id="A0A4Y8PQE4"/>
<keyword evidence="2" id="KW-1185">Reference proteome</keyword>
<gene>
    <name evidence="1" type="ORF">B5M42_24630</name>
</gene>
<dbReference type="PANTHER" id="PTHR34472:SF1">
    <property type="entry name" value="SULFUR CARRIER PROTEIN THIS"/>
    <property type="match status" value="1"/>
</dbReference>
<dbReference type="PANTHER" id="PTHR34472">
    <property type="entry name" value="SULFUR CARRIER PROTEIN THIS"/>
    <property type="match status" value="1"/>
</dbReference>
<dbReference type="InterPro" id="IPR012675">
    <property type="entry name" value="Beta-grasp_dom_sf"/>
</dbReference>
<dbReference type="Proteomes" id="UP000298246">
    <property type="component" value="Unassembled WGS sequence"/>
</dbReference>
<protein>
    <submittedName>
        <fullName evidence="1">Thiamine biosynthesis protein ThiS</fullName>
    </submittedName>
</protein>
<organism evidence="1 2">
    <name type="scientific">Paenibacillus athensensis</name>
    <dbReference type="NCBI Taxonomy" id="1967502"/>
    <lineage>
        <taxon>Bacteria</taxon>
        <taxon>Bacillati</taxon>
        <taxon>Bacillota</taxon>
        <taxon>Bacilli</taxon>
        <taxon>Bacillales</taxon>
        <taxon>Paenibacillaceae</taxon>
        <taxon>Paenibacillus</taxon>
    </lineage>
</organism>
<sequence>MRLQINGDALEVPDHVATVTELLEHFQLGNKMLVVELDGVILDRNVHGDTRLPAGSKIEIVHFVGGG</sequence>
<evidence type="ECO:0000313" key="1">
    <source>
        <dbReference type="EMBL" id="TFE82718.1"/>
    </source>
</evidence>
<dbReference type="CDD" id="cd00565">
    <property type="entry name" value="Ubl_ThiS"/>
    <property type="match status" value="1"/>
</dbReference>
<dbReference type="Gene3D" id="3.10.20.30">
    <property type="match status" value="1"/>
</dbReference>
<comment type="caution">
    <text evidence="1">The sequence shown here is derived from an EMBL/GenBank/DDBJ whole genome shotgun (WGS) entry which is preliminary data.</text>
</comment>
<dbReference type="InterPro" id="IPR016155">
    <property type="entry name" value="Mopterin_synth/thiamin_S_b"/>
</dbReference>
<dbReference type="SUPFAM" id="SSF54285">
    <property type="entry name" value="MoaD/ThiS"/>
    <property type="match status" value="1"/>
</dbReference>
<accession>A0A4Y8PQE4</accession>
<name>A0A4Y8PQE4_9BACL</name>
<dbReference type="Pfam" id="PF02597">
    <property type="entry name" value="ThiS"/>
    <property type="match status" value="1"/>
</dbReference>
<reference evidence="1 2" key="1">
    <citation type="submission" date="2017-03" db="EMBL/GenBank/DDBJ databases">
        <title>Isolation of Levoglucosan Utilizing Bacteria.</title>
        <authorList>
            <person name="Arya A.S."/>
        </authorList>
    </citation>
    <scope>NUCLEOTIDE SEQUENCE [LARGE SCALE GENOMIC DNA]</scope>
    <source>
        <strain evidence="1 2">MEC069</strain>
    </source>
</reference>
<dbReference type="EMBL" id="MYFO01000071">
    <property type="protein sequence ID" value="TFE82718.1"/>
    <property type="molecule type" value="Genomic_DNA"/>
</dbReference>
<dbReference type="RefSeq" id="WP_134757776.1">
    <property type="nucleotide sequence ID" value="NZ_MYFO02000009.1"/>
</dbReference>
<dbReference type="InterPro" id="IPR010035">
    <property type="entry name" value="Thi_S"/>
</dbReference>
<dbReference type="NCBIfam" id="TIGR01683">
    <property type="entry name" value="thiS"/>
    <property type="match status" value="1"/>
</dbReference>